<keyword evidence="1" id="KW-0732">Signal</keyword>
<dbReference type="PANTHER" id="PTHR36509">
    <property type="entry name" value="BLL3101 PROTEIN"/>
    <property type="match status" value="1"/>
</dbReference>
<dbReference type="EMBL" id="BSUY01000001">
    <property type="protein sequence ID" value="GMA83112.1"/>
    <property type="molecule type" value="Genomic_DNA"/>
</dbReference>
<dbReference type="Proteomes" id="UP001157046">
    <property type="component" value="Unassembled WGS sequence"/>
</dbReference>
<evidence type="ECO:0000313" key="5">
    <source>
        <dbReference type="Proteomes" id="UP001157046"/>
    </source>
</evidence>
<dbReference type="Gene3D" id="2.60.40.1610">
    <property type="entry name" value="Domain of unknown function DUF1254"/>
    <property type="match status" value="1"/>
</dbReference>
<proteinExistence type="predicted"/>
<dbReference type="SUPFAM" id="SSF160935">
    <property type="entry name" value="VPA0735-like"/>
    <property type="match status" value="1"/>
</dbReference>
<feature type="signal peptide" evidence="1">
    <location>
        <begin position="1"/>
        <end position="25"/>
    </location>
</feature>
<dbReference type="Gene3D" id="2.60.120.600">
    <property type="entry name" value="Domain of unknown function DUF1214, C-terminal domain"/>
    <property type="match status" value="1"/>
</dbReference>
<reference evidence="5" key="1">
    <citation type="journal article" date="2019" name="Int. J. Syst. Evol. Microbiol.">
        <title>The Global Catalogue of Microorganisms (GCM) 10K type strain sequencing project: providing services to taxonomists for standard genome sequencing and annotation.</title>
        <authorList>
            <consortium name="The Broad Institute Genomics Platform"/>
            <consortium name="The Broad Institute Genome Sequencing Center for Infectious Disease"/>
            <person name="Wu L."/>
            <person name="Ma J."/>
        </authorList>
    </citation>
    <scope>NUCLEOTIDE SEQUENCE [LARGE SCALE GENOMIC DNA]</scope>
    <source>
        <strain evidence="5">NBRC 102030</strain>
    </source>
</reference>
<evidence type="ECO:0000256" key="1">
    <source>
        <dbReference type="SAM" id="SignalP"/>
    </source>
</evidence>
<feature type="domain" description="DUF1214" evidence="2">
    <location>
        <begin position="341"/>
        <end position="451"/>
    </location>
</feature>
<dbReference type="Pfam" id="PF06742">
    <property type="entry name" value="DUF1214"/>
    <property type="match status" value="1"/>
</dbReference>
<organism evidence="4 5">
    <name type="scientific">Shewanella glacialipiscicola</name>
    <dbReference type="NCBI Taxonomy" id="614069"/>
    <lineage>
        <taxon>Bacteria</taxon>
        <taxon>Pseudomonadati</taxon>
        <taxon>Pseudomonadota</taxon>
        <taxon>Gammaproteobacteria</taxon>
        <taxon>Alteromonadales</taxon>
        <taxon>Shewanellaceae</taxon>
        <taxon>Shewanella</taxon>
    </lineage>
</organism>
<evidence type="ECO:0008006" key="6">
    <source>
        <dbReference type="Google" id="ProtNLM"/>
    </source>
</evidence>
<comment type="caution">
    <text evidence="4">The sequence shown here is derived from an EMBL/GenBank/DDBJ whole genome shotgun (WGS) entry which is preliminary data.</text>
</comment>
<dbReference type="InterPro" id="IPR037050">
    <property type="entry name" value="DUF1254_sf"/>
</dbReference>
<dbReference type="InterPro" id="IPR010679">
    <property type="entry name" value="DUF1254"/>
</dbReference>
<dbReference type="InterPro" id="IPR010621">
    <property type="entry name" value="DUF1214"/>
</dbReference>
<evidence type="ECO:0000259" key="3">
    <source>
        <dbReference type="Pfam" id="PF06863"/>
    </source>
</evidence>
<gene>
    <name evidence="4" type="ORF">GCM10025855_26450</name>
</gene>
<evidence type="ECO:0000313" key="4">
    <source>
        <dbReference type="EMBL" id="GMA83112.1"/>
    </source>
</evidence>
<dbReference type="PANTHER" id="PTHR36509:SF2">
    <property type="entry name" value="BLL3101 PROTEIN"/>
    <property type="match status" value="1"/>
</dbReference>
<sequence length="468" mass="52653">MRIPMVKFFLCLLFISISSVGDVQAAISPEQAREIAKEAYIYGNPMVDNYRIQYAYFVDTQSPEYKTSWNQIFNMARVFTSDDKAIQTANSDTPYSFVGMDLRTEPLILTLPPIEKNRYFSLQFIDWYTHNFAYAGSRTTGNDGSVLLVAGPDWQGETPKGVAKMMRSETQFVFLAYRTQLFNPADIDNVKAVQAGYKVQTLSAYMGKPTPKAASKINWMPPLSAVEQKTSLEFFNILNFVLEFTPTVPSEKALMARFAKIGVGGGKRINFESLSPEMKQAFADGIVDGWKALDNLEKTDIASGKVTTADLFGTREVLKNNYLYRFAGAVLGIYGNSKDDAIYPLYREDADGQPLDASKHDYTLRFEPGQYPPVNAFWSVTMYNLPESLMVANPINRYLINSPMLPELKKDADGGLTIYVQKDSPGKDKEANWLPAPDGPFWIPMRIYWPKIEALDGTWKAPPLNKVQ</sequence>
<name>A0ABQ6J4Q7_9GAMM</name>
<dbReference type="InterPro" id="IPR037049">
    <property type="entry name" value="DUF1214_C_sf"/>
</dbReference>
<evidence type="ECO:0000259" key="2">
    <source>
        <dbReference type="Pfam" id="PF06742"/>
    </source>
</evidence>
<accession>A0ABQ6J4Q7</accession>
<feature type="chain" id="PRO_5046378633" description="Cell envelope protein" evidence="1">
    <location>
        <begin position="26"/>
        <end position="468"/>
    </location>
</feature>
<feature type="domain" description="DUF1254" evidence="3">
    <location>
        <begin position="70"/>
        <end position="200"/>
    </location>
</feature>
<keyword evidence="5" id="KW-1185">Reference proteome</keyword>
<protein>
    <recommendedName>
        <fullName evidence="6">Cell envelope protein</fullName>
    </recommendedName>
</protein>
<dbReference type="RefSeq" id="WP_246611743.1">
    <property type="nucleotide sequence ID" value="NZ_BPFC01000033.1"/>
</dbReference>
<dbReference type="Pfam" id="PF06863">
    <property type="entry name" value="DUF1254"/>
    <property type="match status" value="1"/>
</dbReference>